<accession>A0ABP0HXP0</accession>
<gene>
    <name evidence="1" type="ORF">CCMP2556_LOCUS3862</name>
</gene>
<sequence length="60" mass="6326">MQVLLRPGDVAIDVGANLGCYTVALAEAVGPRGHVIAFEPFRWLHQLVVANVAINGTLTA</sequence>
<dbReference type="Proteomes" id="UP001642484">
    <property type="component" value="Unassembled WGS sequence"/>
</dbReference>
<dbReference type="Gene3D" id="3.40.50.150">
    <property type="entry name" value="Vaccinia Virus protein VP39"/>
    <property type="match status" value="1"/>
</dbReference>
<dbReference type="NCBIfam" id="TIGR01444">
    <property type="entry name" value="fkbM_fam"/>
    <property type="match status" value="1"/>
</dbReference>
<evidence type="ECO:0008006" key="3">
    <source>
        <dbReference type="Google" id="ProtNLM"/>
    </source>
</evidence>
<dbReference type="EMBL" id="CAXAMN010001536">
    <property type="protein sequence ID" value="CAK8994979.1"/>
    <property type="molecule type" value="Genomic_DNA"/>
</dbReference>
<dbReference type="SUPFAM" id="SSF53335">
    <property type="entry name" value="S-adenosyl-L-methionine-dependent methyltransferases"/>
    <property type="match status" value="1"/>
</dbReference>
<proteinExistence type="predicted"/>
<dbReference type="InterPro" id="IPR006342">
    <property type="entry name" value="FkbM_mtfrase"/>
</dbReference>
<reference evidence="1 2" key="1">
    <citation type="submission" date="2024-02" db="EMBL/GenBank/DDBJ databases">
        <authorList>
            <person name="Chen Y."/>
            <person name="Shah S."/>
            <person name="Dougan E. K."/>
            <person name="Thang M."/>
            <person name="Chan C."/>
        </authorList>
    </citation>
    <scope>NUCLEOTIDE SEQUENCE [LARGE SCALE GENOMIC DNA]</scope>
</reference>
<organism evidence="1 2">
    <name type="scientific">Durusdinium trenchii</name>
    <dbReference type="NCBI Taxonomy" id="1381693"/>
    <lineage>
        <taxon>Eukaryota</taxon>
        <taxon>Sar</taxon>
        <taxon>Alveolata</taxon>
        <taxon>Dinophyceae</taxon>
        <taxon>Suessiales</taxon>
        <taxon>Symbiodiniaceae</taxon>
        <taxon>Durusdinium</taxon>
    </lineage>
</organism>
<evidence type="ECO:0000313" key="1">
    <source>
        <dbReference type="EMBL" id="CAK8994979.1"/>
    </source>
</evidence>
<keyword evidence="2" id="KW-1185">Reference proteome</keyword>
<evidence type="ECO:0000313" key="2">
    <source>
        <dbReference type="Proteomes" id="UP001642484"/>
    </source>
</evidence>
<comment type="caution">
    <text evidence="1">The sequence shown here is derived from an EMBL/GenBank/DDBJ whole genome shotgun (WGS) entry which is preliminary data.</text>
</comment>
<name>A0ABP0HXP0_9DINO</name>
<dbReference type="InterPro" id="IPR029063">
    <property type="entry name" value="SAM-dependent_MTases_sf"/>
</dbReference>
<protein>
    <recommendedName>
        <fullName evidence="3">FkbM family methyltransferase</fullName>
    </recommendedName>
</protein>